<dbReference type="STRING" id="114155.A0A4Q9PX94"/>
<feature type="active site" description="Charge relay system" evidence="3">
    <location>
        <position position="109"/>
    </location>
</feature>
<protein>
    <submittedName>
        <fullName evidence="5">Amidase signature enzyme</fullName>
    </submittedName>
</protein>
<evidence type="ECO:0000313" key="6">
    <source>
        <dbReference type="Proteomes" id="UP000292082"/>
    </source>
</evidence>
<gene>
    <name evidence="5" type="ORF">BD310DRAFT_421456</name>
</gene>
<dbReference type="GO" id="GO:0016787">
    <property type="term" value="F:hydrolase activity"/>
    <property type="evidence" value="ECO:0007669"/>
    <property type="project" value="UniProtKB-KW"/>
</dbReference>
<proteinExistence type="inferred from homology"/>
<dbReference type="Proteomes" id="UP000292082">
    <property type="component" value="Unassembled WGS sequence"/>
</dbReference>
<dbReference type="AlphaFoldDB" id="A0A4Q9PX94"/>
<dbReference type="PIRSF" id="PIRSF001221">
    <property type="entry name" value="Amidase_fungi"/>
    <property type="match status" value="1"/>
</dbReference>
<sequence>MLTSFSIRSSAKQRELRDKLSATADVYRSPQTDTDAKILSHSLSQLVSSCEKNAVTPQEVLGAYGKRCLLAHEATNCLADIFLDEAELSASSIASSADRPLLGVPITLKDCIDIAGHDTTVGYSANVGHPAHASAPIVRLLRDAGGLIYAKTTLPTGCLSFETSSDLFGSTANPYNPAFSPGASTGGGGALLACQGSMVEVGSDLGGSTRYPAAYCGLYTVKGSRGRFPSHGSVSCMPGLEAVPTITAPIARTLDDLEEFWKRVVGMRPWEYDHTCAPVPWRAVDYAATGERLKFGLIMDDGVVAPAPATARALLDVASALSKQGHEVVPFYPPSPLEGLKIGYQLMFSEGARSVTDPLRSGEYISPALRTVRLILRLPLWLKKLQATLLRWFSRPWGRNDAWASLIEVFHPKTALEERRLVVALEAYKAAWHEAWKRERLDFVLTAPHALPAVPRDPKASDKATLVSANYAFLYNVVRACLLSSPSRARSRDVRIWTSVLLMGIARLTQLDYAAGVLPVGYVDRARDSYSPEYRSEAKYQGMNDVARAVHDLYDAEAMHGMPLAVQVVGGRFEEEKVIAGMKVIERALWDSGKGFVPRRF</sequence>
<reference evidence="5 6" key="1">
    <citation type="submission" date="2019-01" db="EMBL/GenBank/DDBJ databases">
        <title>Draft genome sequences of three monokaryotic isolates of the white-rot basidiomycete fungus Dichomitus squalens.</title>
        <authorList>
            <consortium name="DOE Joint Genome Institute"/>
            <person name="Lopez S.C."/>
            <person name="Andreopoulos B."/>
            <person name="Pangilinan J."/>
            <person name="Lipzen A."/>
            <person name="Riley R."/>
            <person name="Ahrendt S."/>
            <person name="Ng V."/>
            <person name="Barry K."/>
            <person name="Daum C."/>
            <person name="Grigoriev I.V."/>
            <person name="Hilden K.S."/>
            <person name="Makela M.R."/>
            <person name="de Vries R.P."/>
        </authorList>
    </citation>
    <scope>NUCLEOTIDE SEQUENCE [LARGE SCALE GENOMIC DNA]</scope>
    <source>
        <strain evidence="5 6">CBS 464.89</strain>
    </source>
</reference>
<feature type="active site" description="Acyl-ester intermediate" evidence="3">
    <location>
        <position position="208"/>
    </location>
</feature>
<organism evidence="5 6">
    <name type="scientific">Dichomitus squalens</name>
    <dbReference type="NCBI Taxonomy" id="114155"/>
    <lineage>
        <taxon>Eukaryota</taxon>
        <taxon>Fungi</taxon>
        <taxon>Dikarya</taxon>
        <taxon>Basidiomycota</taxon>
        <taxon>Agaricomycotina</taxon>
        <taxon>Agaricomycetes</taxon>
        <taxon>Polyporales</taxon>
        <taxon>Polyporaceae</taxon>
        <taxon>Dichomitus</taxon>
    </lineage>
</organism>
<accession>A0A4Q9PX94</accession>
<name>A0A4Q9PX94_9APHY</name>
<dbReference type="InterPro" id="IPR036928">
    <property type="entry name" value="AS_sf"/>
</dbReference>
<dbReference type="InterPro" id="IPR023631">
    <property type="entry name" value="Amidase_dom"/>
</dbReference>
<dbReference type="SUPFAM" id="SSF75304">
    <property type="entry name" value="Amidase signature (AS) enzymes"/>
    <property type="match status" value="1"/>
</dbReference>
<evidence type="ECO:0000256" key="1">
    <source>
        <dbReference type="ARBA" id="ARBA00009199"/>
    </source>
</evidence>
<comment type="similarity">
    <text evidence="1">Belongs to the amidase family.</text>
</comment>
<dbReference type="EMBL" id="ML145115">
    <property type="protein sequence ID" value="TBU59342.1"/>
    <property type="molecule type" value="Genomic_DNA"/>
</dbReference>
<evidence type="ECO:0000313" key="5">
    <source>
        <dbReference type="EMBL" id="TBU59342.1"/>
    </source>
</evidence>
<evidence type="ECO:0000259" key="4">
    <source>
        <dbReference type="Pfam" id="PF01425"/>
    </source>
</evidence>
<dbReference type="Gene3D" id="3.90.1300.10">
    <property type="entry name" value="Amidase signature (AS) domain"/>
    <property type="match status" value="2"/>
</dbReference>
<dbReference type="PANTHER" id="PTHR46072:SF10">
    <property type="entry name" value="ACETAMIDASE"/>
    <property type="match status" value="1"/>
</dbReference>
<evidence type="ECO:0000256" key="2">
    <source>
        <dbReference type="ARBA" id="ARBA00022801"/>
    </source>
</evidence>
<feature type="active site" description="Charge relay system" evidence="3">
    <location>
        <position position="184"/>
    </location>
</feature>
<feature type="domain" description="Amidase" evidence="4">
    <location>
        <begin position="59"/>
        <end position="578"/>
    </location>
</feature>
<dbReference type="PANTHER" id="PTHR46072">
    <property type="entry name" value="AMIDASE-RELATED-RELATED"/>
    <property type="match status" value="1"/>
</dbReference>
<dbReference type="Pfam" id="PF01425">
    <property type="entry name" value="Amidase"/>
    <property type="match status" value="1"/>
</dbReference>
<keyword evidence="2" id="KW-0378">Hydrolase</keyword>
<evidence type="ECO:0000256" key="3">
    <source>
        <dbReference type="PIRSR" id="PIRSR001221-1"/>
    </source>
</evidence>
<keyword evidence="6" id="KW-1185">Reference proteome</keyword>